<keyword evidence="8 12" id="KW-0472">Membrane</keyword>
<feature type="region of interest" description="Disordered" evidence="11">
    <location>
        <begin position="452"/>
        <end position="477"/>
    </location>
</feature>
<feature type="domain" description="Major facilitator superfamily (MFS) profile" evidence="13">
    <location>
        <begin position="27"/>
        <end position="447"/>
    </location>
</feature>
<dbReference type="AlphaFoldDB" id="A0A9X2HKP7"/>
<dbReference type="GO" id="GO:0015293">
    <property type="term" value="F:symporter activity"/>
    <property type="evidence" value="ECO:0007669"/>
    <property type="project" value="UniProtKB-KW"/>
</dbReference>
<feature type="transmembrane region" description="Helical" evidence="12">
    <location>
        <begin position="329"/>
        <end position="349"/>
    </location>
</feature>
<feature type="transmembrane region" description="Helical" evidence="12">
    <location>
        <begin position="99"/>
        <end position="117"/>
    </location>
</feature>
<dbReference type="InterPro" id="IPR020846">
    <property type="entry name" value="MFS_dom"/>
</dbReference>
<keyword evidence="3" id="KW-0813">Transport</keyword>
<dbReference type="InterPro" id="IPR005829">
    <property type="entry name" value="Sugar_transporter_CS"/>
</dbReference>
<sequence>MFGPENVRRRWSVDEVTVTQPSVIKRAVGAAAIGNITEWYDFGVYGYLQTTIEGVFLPKSAGVAGGIIVAGLFAVAFLVRPFGGMFFGPLADRIGRNRVLAITMVMMALGTFAIGILPDHAAIGLWAPFLLLGCRLLQGFSTGGEYGNAMTFIAEYAPDRRRGFLGSLLEVGTLTGYLLGAVFATVMGLLLSPDQMLSWGWRIPFFLALPLGLVGVYLRSKLADTPAYLQLEAASEKREKDNKTKGQFRKIFALWPSLLTCIGLVLAWNVANYMLTAYIPTYFPAVTRIQGGGGVSELTSQVLQIVVMAILVVLIPVIGWISDRVGRKAVVRTGSVALIVLSIPSILLIRGDGDLTVLLGLLIMGLTLICFSATMPSTLPSLFPTAIRAGALSIAFNVSISLFGGTTSTVMSALVGSTDNLMWPAYYLMASGVVGLVAIHFVRESNGRPLWGSTPAAGSREEAEEIVEDLNREHASA</sequence>
<feature type="transmembrane region" description="Helical" evidence="12">
    <location>
        <begin position="386"/>
        <end position="405"/>
    </location>
</feature>
<evidence type="ECO:0000313" key="14">
    <source>
        <dbReference type="EMBL" id="MCP3426693.1"/>
    </source>
</evidence>
<dbReference type="SUPFAM" id="SSF103473">
    <property type="entry name" value="MFS general substrate transporter"/>
    <property type="match status" value="1"/>
</dbReference>
<reference evidence="14" key="1">
    <citation type="submission" date="2022-06" db="EMBL/GenBank/DDBJ databases">
        <title>Rothia sp. isolated from sandalwood seedling.</title>
        <authorList>
            <person name="Tuikhar N."/>
            <person name="Kirdat K."/>
            <person name="Thorat V."/>
            <person name="Swetha P."/>
            <person name="Padma S."/>
            <person name="Sundararaj R."/>
            <person name="Yadav A."/>
        </authorList>
    </citation>
    <scope>NUCLEOTIDE SEQUENCE</scope>
    <source>
        <strain evidence="14">AR01</strain>
    </source>
</reference>
<evidence type="ECO:0000313" key="15">
    <source>
        <dbReference type="Proteomes" id="UP001139502"/>
    </source>
</evidence>
<dbReference type="InterPro" id="IPR005828">
    <property type="entry name" value="MFS_sugar_transport-like"/>
</dbReference>
<dbReference type="PANTHER" id="PTHR43528">
    <property type="entry name" value="ALPHA-KETOGLUTARATE PERMEASE"/>
    <property type="match status" value="1"/>
</dbReference>
<evidence type="ECO:0000256" key="7">
    <source>
        <dbReference type="ARBA" id="ARBA00022989"/>
    </source>
</evidence>
<dbReference type="PROSITE" id="PS00217">
    <property type="entry name" value="SUGAR_TRANSPORT_2"/>
    <property type="match status" value="1"/>
</dbReference>
<dbReference type="GO" id="GO:0005886">
    <property type="term" value="C:plasma membrane"/>
    <property type="evidence" value="ECO:0007669"/>
    <property type="project" value="UniProtKB-SubCell"/>
</dbReference>
<feature type="transmembrane region" description="Helical" evidence="12">
    <location>
        <begin position="61"/>
        <end position="79"/>
    </location>
</feature>
<dbReference type="InterPro" id="IPR036259">
    <property type="entry name" value="MFS_trans_sf"/>
</dbReference>
<evidence type="ECO:0000256" key="6">
    <source>
        <dbReference type="ARBA" id="ARBA00022847"/>
    </source>
</evidence>
<evidence type="ECO:0000256" key="11">
    <source>
        <dbReference type="SAM" id="MobiDB-lite"/>
    </source>
</evidence>
<keyword evidence="7 12" id="KW-1133">Transmembrane helix</keyword>
<keyword evidence="6" id="KW-0769">Symport</keyword>
<gene>
    <name evidence="14" type="ORF">NBM05_11940</name>
</gene>
<comment type="similarity">
    <text evidence="2">Belongs to the major facilitator superfamily. Metabolite:H+ Symporter (MHS) family (TC 2.A.1.6) family.</text>
</comment>
<dbReference type="PROSITE" id="PS50850">
    <property type="entry name" value="MFS"/>
    <property type="match status" value="1"/>
</dbReference>
<feature type="transmembrane region" description="Helical" evidence="12">
    <location>
        <begin position="199"/>
        <end position="218"/>
    </location>
</feature>
<dbReference type="Gene3D" id="1.20.1250.20">
    <property type="entry name" value="MFS general substrate transporter like domains"/>
    <property type="match status" value="2"/>
</dbReference>
<feature type="transmembrane region" description="Helical" evidence="12">
    <location>
        <begin position="252"/>
        <end position="271"/>
    </location>
</feature>
<evidence type="ECO:0000256" key="8">
    <source>
        <dbReference type="ARBA" id="ARBA00023136"/>
    </source>
</evidence>
<dbReference type="PANTHER" id="PTHR43528:SF1">
    <property type="entry name" value="ALPHA-KETOGLUTARATE PERMEASE"/>
    <property type="match status" value="1"/>
</dbReference>
<name>A0A9X2HKP7_9MICC</name>
<evidence type="ECO:0000256" key="5">
    <source>
        <dbReference type="ARBA" id="ARBA00022692"/>
    </source>
</evidence>
<dbReference type="PROSITE" id="PS00216">
    <property type="entry name" value="SUGAR_TRANSPORT_1"/>
    <property type="match status" value="1"/>
</dbReference>
<proteinExistence type="inferred from homology"/>
<keyword evidence="5 12" id="KW-0812">Transmembrane</keyword>
<keyword evidence="15" id="KW-1185">Reference proteome</keyword>
<comment type="subcellular location">
    <subcellularLocation>
        <location evidence="1">Cell membrane</location>
        <topology evidence="1">Multi-pass membrane protein</topology>
    </subcellularLocation>
</comment>
<comment type="caution">
    <text evidence="14">The sequence shown here is derived from an EMBL/GenBank/DDBJ whole genome shotgun (WGS) entry which is preliminary data.</text>
</comment>
<dbReference type="EMBL" id="JANAFB010000033">
    <property type="protein sequence ID" value="MCP3426693.1"/>
    <property type="molecule type" value="Genomic_DNA"/>
</dbReference>
<evidence type="ECO:0000256" key="2">
    <source>
        <dbReference type="ARBA" id="ARBA00008240"/>
    </source>
</evidence>
<evidence type="ECO:0000256" key="3">
    <source>
        <dbReference type="ARBA" id="ARBA00022448"/>
    </source>
</evidence>
<evidence type="ECO:0000256" key="12">
    <source>
        <dbReference type="SAM" id="Phobius"/>
    </source>
</evidence>
<dbReference type="RefSeq" id="WP_254167704.1">
    <property type="nucleotide sequence ID" value="NZ_JANAFB010000033.1"/>
</dbReference>
<dbReference type="FunFam" id="1.20.1250.20:FF:000001">
    <property type="entry name" value="Dicarboxylate MFS transporter"/>
    <property type="match status" value="1"/>
</dbReference>
<dbReference type="InterPro" id="IPR051084">
    <property type="entry name" value="H+-coupled_symporters"/>
</dbReference>
<protein>
    <recommendedName>
        <fullName evidence="10">Putative proline/betaine transporter</fullName>
    </recommendedName>
</protein>
<keyword evidence="4" id="KW-1003">Cell membrane</keyword>
<feature type="transmembrane region" description="Helical" evidence="12">
    <location>
        <begin position="164"/>
        <end position="187"/>
    </location>
</feature>
<evidence type="ECO:0000256" key="4">
    <source>
        <dbReference type="ARBA" id="ARBA00022475"/>
    </source>
</evidence>
<dbReference type="Proteomes" id="UP001139502">
    <property type="component" value="Unassembled WGS sequence"/>
</dbReference>
<dbReference type="Pfam" id="PF00083">
    <property type="entry name" value="Sugar_tr"/>
    <property type="match status" value="1"/>
</dbReference>
<evidence type="ECO:0000256" key="10">
    <source>
        <dbReference type="ARBA" id="ARBA00039918"/>
    </source>
</evidence>
<feature type="transmembrane region" description="Helical" evidence="12">
    <location>
        <begin position="123"/>
        <end position="143"/>
    </location>
</feature>
<feature type="transmembrane region" description="Helical" evidence="12">
    <location>
        <begin position="425"/>
        <end position="442"/>
    </location>
</feature>
<feature type="transmembrane region" description="Helical" evidence="12">
    <location>
        <begin position="355"/>
        <end position="374"/>
    </location>
</feature>
<evidence type="ECO:0000256" key="9">
    <source>
        <dbReference type="ARBA" id="ARBA00037295"/>
    </source>
</evidence>
<comment type="function">
    <text evidence="9">May be a proton symporter involved in the uptake of osmolytes such as proline and glycine betaine.</text>
</comment>
<feature type="transmembrane region" description="Helical" evidence="12">
    <location>
        <begin position="302"/>
        <end position="322"/>
    </location>
</feature>
<accession>A0A9X2HKP7</accession>
<evidence type="ECO:0000256" key="1">
    <source>
        <dbReference type="ARBA" id="ARBA00004651"/>
    </source>
</evidence>
<evidence type="ECO:0000259" key="13">
    <source>
        <dbReference type="PROSITE" id="PS50850"/>
    </source>
</evidence>
<organism evidence="14 15">
    <name type="scientific">Rothia santali</name>
    <dbReference type="NCBI Taxonomy" id="2949643"/>
    <lineage>
        <taxon>Bacteria</taxon>
        <taxon>Bacillati</taxon>
        <taxon>Actinomycetota</taxon>
        <taxon>Actinomycetes</taxon>
        <taxon>Micrococcales</taxon>
        <taxon>Micrococcaceae</taxon>
        <taxon>Rothia</taxon>
    </lineage>
</organism>